<dbReference type="SUPFAM" id="SSF56112">
    <property type="entry name" value="Protein kinase-like (PK-like)"/>
    <property type="match status" value="1"/>
</dbReference>
<name>A0ABD2Y7P6_9GENT</name>
<keyword evidence="22" id="KW-1185">Reference proteome</keyword>
<dbReference type="InterPro" id="IPR011009">
    <property type="entry name" value="Kinase-like_dom_sf"/>
</dbReference>
<evidence type="ECO:0000256" key="17">
    <source>
        <dbReference type="PROSITE-ProRule" id="PRU10141"/>
    </source>
</evidence>
<dbReference type="FunFam" id="3.30.200.20:FF:000004">
    <property type="entry name" value="Calcium-dependent protein kinase 1"/>
    <property type="match status" value="1"/>
</dbReference>
<evidence type="ECO:0000256" key="16">
    <source>
        <dbReference type="ARBA" id="ARBA00048679"/>
    </source>
</evidence>
<feature type="region of interest" description="Disordered" evidence="18">
    <location>
        <begin position="15"/>
        <end position="60"/>
    </location>
</feature>
<keyword evidence="7" id="KW-0479">Metal-binding</keyword>
<keyword evidence="5" id="KW-0808">Transferase</keyword>
<feature type="domain" description="EF-hand" evidence="20">
    <location>
        <begin position="491"/>
        <end position="521"/>
    </location>
</feature>
<gene>
    <name evidence="21" type="ORF">ACH5RR_037960</name>
</gene>
<dbReference type="AlphaFoldDB" id="A0ABD2Y7P6"/>
<evidence type="ECO:0000256" key="8">
    <source>
        <dbReference type="ARBA" id="ARBA00022737"/>
    </source>
</evidence>
<dbReference type="PROSITE" id="PS50011">
    <property type="entry name" value="PROTEIN_KINASE_DOM"/>
    <property type="match status" value="1"/>
</dbReference>
<dbReference type="SMART" id="SM00054">
    <property type="entry name" value="EFh"/>
    <property type="match status" value="4"/>
</dbReference>
<dbReference type="PROSITE" id="PS00018">
    <property type="entry name" value="EF_HAND_1"/>
    <property type="match status" value="4"/>
</dbReference>
<dbReference type="FunFam" id="1.10.238.10:FF:000015">
    <property type="entry name" value="Calcium-dependent protein kinase 1"/>
    <property type="match status" value="1"/>
</dbReference>
<dbReference type="InterPro" id="IPR008271">
    <property type="entry name" value="Ser/Thr_kinase_AS"/>
</dbReference>
<proteinExistence type="inferred from homology"/>
<dbReference type="InterPro" id="IPR017441">
    <property type="entry name" value="Protein_kinase_ATP_BS"/>
</dbReference>
<evidence type="ECO:0000259" key="20">
    <source>
        <dbReference type="PROSITE" id="PS50222"/>
    </source>
</evidence>
<keyword evidence="11" id="KW-0106">Calcium</keyword>
<dbReference type="PROSITE" id="PS00107">
    <property type="entry name" value="PROTEIN_KINASE_ATP"/>
    <property type="match status" value="1"/>
</dbReference>
<dbReference type="GO" id="GO:0004674">
    <property type="term" value="F:protein serine/threonine kinase activity"/>
    <property type="evidence" value="ECO:0007669"/>
    <property type="project" value="UniProtKB-KW"/>
</dbReference>
<comment type="similarity">
    <text evidence="14">Belongs to the protein kinase superfamily. Ser/Thr protein kinase family. CDPK subfamily.</text>
</comment>
<dbReference type="GO" id="GO:0005524">
    <property type="term" value="F:ATP binding"/>
    <property type="evidence" value="ECO:0007669"/>
    <property type="project" value="UniProtKB-UniRule"/>
</dbReference>
<sequence length="526" mass="58968">MGVCFGKDKPVVSEADGHYRSGDGVDGVYGHGTQKKPIHNTKSPGPDVQLPFRPPPSPRPVQRANTILGKPCEDIKLHYTLGKELGRGQFGVTYLCTDIATEQQYACKSISKKKLVTKGDKEDMRREIQIMQHLSGQPNVVEFKGAYEDKHSVHLVMELCAGGELFDRIIAKGHYSERAAASICRAIVNVVHVCHFMGVMHRDLKPENFLLSDRSENAALKATDFGLSVFIEEGKVYKDVVGSAYYVAPEVLRRRYGKEADIWSAGVMLYILLSGVPPFWAETERGIFDAVLRGYIDFESEPWPSISSSAKDLVRKMLTQDPKKRITAAQVLDHPWMREGEASDKPIDSAVLSRMKQFRAMNKLKKLALKVIAESLSTEEIQGLKAMFQNMDTDNNGTITYEELKTGLARLGSKLSEAEVKQLMEAADVDGNGTIDYIEFISATMHKHKLEREENLYTAFQYFDKDNSGFITIDELESAMKEYGMGDPATIKEIISEVDTDNDGRINYEEFCTMMRSGTKEPNKLF</sequence>
<evidence type="ECO:0000256" key="2">
    <source>
        <dbReference type="ARBA" id="ARBA00012513"/>
    </source>
</evidence>
<evidence type="ECO:0000256" key="4">
    <source>
        <dbReference type="ARBA" id="ARBA00022553"/>
    </source>
</evidence>
<dbReference type="FunFam" id="1.10.510.10:FF:000056">
    <property type="entry name" value="calcium-dependent protein kinase 1"/>
    <property type="match status" value="1"/>
</dbReference>
<protein>
    <recommendedName>
        <fullName evidence="2">non-specific serine/threonine protein kinase</fullName>
        <ecNumber evidence="2">2.7.11.1</ecNumber>
    </recommendedName>
</protein>
<evidence type="ECO:0000256" key="12">
    <source>
        <dbReference type="ARBA" id="ARBA00022840"/>
    </source>
</evidence>
<comment type="similarity">
    <text evidence="1">Belongs to the protein kinase superfamily. CAMK Ser/Thr protein kinase family. CaMK subfamily.</text>
</comment>
<evidence type="ECO:0000256" key="11">
    <source>
        <dbReference type="ARBA" id="ARBA00022837"/>
    </source>
</evidence>
<evidence type="ECO:0000313" key="22">
    <source>
        <dbReference type="Proteomes" id="UP001630127"/>
    </source>
</evidence>
<keyword evidence="9 17" id="KW-0547">Nucleotide-binding</keyword>
<evidence type="ECO:0000256" key="5">
    <source>
        <dbReference type="ARBA" id="ARBA00022679"/>
    </source>
</evidence>
<keyword evidence="6" id="KW-0519">Myristate</keyword>
<keyword evidence="3" id="KW-0723">Serine/threonine-protein kinase</keyword>
<dbReference type="InterPro" id="IPR002048">
    <property type="entry name" value="EF_hand_dom"/>
</dbReference>
<keyword evidence="12 17" id="KW-0067">ATP-binding</keyword>
<dbReference type="InterPro" id="IPR018247">
    <property type="entry name" value="EF_Hand_1_Ca_BS"/>
</dbReference>
<keyword evidence="13" id="KW-0449">Lipoprotein</keyword>
<dbReference type="InterPro" id="IPR011992">
    <property type="entry name" value="EF-hand-dom_pair"/>
</dbReference>
<dbReference type="Proteomes" id="UP001630127">
    <property type="component" value="Unassembled WGS sequence"/>
</dbReference>
<evidence type="ECO:0000256" key="6">
    <source>
        <dbReference type="ARBA" id="ARBA00022707"/>
    </source>
</evidence>
<feature type="binding site" evidence="17">
    <location>
        <position position="108"/>
    </location>
    <ligand>
        <name>ATP</name>
        <dbReference type="ChEBI" id="CHEBI:30616"/>
    </ligand>
</feature>
<organism evidence="21 22">
    <name type="scientific">Cinchona calisaya</name>
    <dbReference type="NCBI Taxonomy" id="153742"/>
    <lineage>
        <taxon>Eukaryota</taxon>
        <taxon>Viridiplantae</taxon>
        <taxon>Streptophyta</taxon>
        <taxon>Embryophyta</taxon>
        <taxon>Tracheophyta</taxon>
        <taxon>Spermatophyta</taxon>
        <taxon>Magnoliopsida</taxon>
        <taxon>eudicotyledons</taxon>
        <taxon>Gunneridae</taxon>
        <taxon>Pentapetalae</taxon>
        <taxon>asterids</taxon>
        <taxon>lamiids</taxon>
        <taxon>Gentianales</taxon>
        <taxon>Rubiaceae</taxon>
        <taxon>Cinchonoideae</taxon>
        <taxon>Cinchoneae</taxon>
        <taxon>Cinchona</taxon>
    </lineage>
</organism>
<feature type="domain" description="Protein kinase" evidence="19">
    <location>
        <begin position="79"/>
        <end position="337"/>
    </location>
</feature>
<evidence type="ECO:0000313" key="21">
    <source>
        <dbReference type="EMBL" id="KAL3503511.1"/>
    </source>
</evidence>
<dbReference type="GO" id="GO:0046872">
    <property type="term" value="F:metal ion binding"/>
    <property type="evidence" value="ECO:0007669"/>
    <property type="project" value="UniProtKB-KW"/>
</dbReference>
<evidence type="ECO:0000256" key="7">
    <source>
        <dbReference type="ARBA" id="ARBA00022723"/>
    </source>
</evidence>
<evidence type="ECO:0000259" key="19">
    <source>
        <dbReference type="PROSITE" id="PS50011"/>
    </source>
</evidence>
<evidence type="ECO:0000256" key="3">
    <source>
        <dbReference type="ARBA" id="ARBA00022527"/>
    </source>
</evidence>
<keyword evidence="10" id="KW-0418">Kinase</keyword>
<dbReference type="PROSITE" id="PS50222">
    <property type="entry name" value="EF_HAND_2"/>
    <property type="match status" value="4"/>
</dbReference>
<dbReference type="InterPro" id="IPR050205">
    <property type="entry name" value="CDPK_Ser/Thr_kinases"/>
</dbReference>
<evidence type="ECO:0000256" key="1">
    <source>
        <dbReference type="ARBA" id="ARBA00005354"/>
    </source>
</evidence>
<comment type="catalytic activity">
    <reaction evidence="16">
        <text>L-seryl-[protein] + ATP = O-phospho-L-seryl-[protein] + ADP + H(+)</text>
        <dbReference type="Rhea" id="RHEA:17989"/>
        <dbReference type="Rhea" id="RHEA-COMP:9863"/>
        <dbReference type="Rhea" id="RHEA-COMP:11604"/>
        <dbReference type="ChEBI" id="CHEBI:15378"/>
        <dbReference type="ChEBI" id="CHEBI:29999"/>
        <dbReference type="ChEBI" id="CHEBI:30616"/>
        <dbReference type="ChEBI" id="CHEBI:83421"/>
        <dbReference type="ChEBI" id="CHEBI:456216"/>
        <dbReference type="EC" id="2.7.11.1"/>
    </reaction>
</comment>
<dbReference type="PANTHER" id="PTHR24349">
    <property type="entry name" value="SERINE/THREONINE-PROTEIN KINASE"/>
    <property type="match status" value="1"/>
</dbReference>
<comment type="caution">
    <text evidence="21">The sequence shown here is derived from an EMBL/GenBank/DDBJ whole genome shotgun (WGS) entry which is preliminary data.</text>
</comment>
<feature type="domain" description="EF-hand" evidence="20">
    <location>
        <begin position="451"/>
        <end position="486"/>
    </location>
</feature>
<dbReference type="CDD" id="cd05117">
    <property type="entry name" value="STKc_CAMK"/>
    <property type="match status" value="1"/>
</dbReference>
<evidence type="ECO:0000256" key="18">
    <source>
        <dbReference type="SAM" id="MobiDB-lite"/>
    </source>
</evidence>
<dbReference type="InterPro" id="IPR000719">
    <property type="entry name" value="Prot_kinase_dom"/>
</dbReference>
<dbReference type="PROSITE" id="PS00108">
    <property type="entry name" value="PROTEIN_KINASE_ST"/>
    <property type="match status" value="1"/>
</dbReference>
<evidence type="ECO:0000256" key="9">
    <source>
        <dbReference type="ARBA" id="ARBA00022741"/>
    </source>
</evidence>
<evidence type="ECO:0000256" key="13">
    <source>
        <dbReference type="ARBA" id="ARBA00023288"/>
    </source>
</evidence>
<dbReference type="Pfam" id="PF13499">
    <property type="entry name" value="EF-hand_7"/>
    <property type="match status" value="2"/>
</dbReference>
<feature type="domain" description="EF-hand" evidence="20">
    <location>
        <begin position="379"/>
        <end position="414"/>
    </location>
</feature>
<accession>A0ABD2Y7P6</accession>
<keyword evidence="4" id="KW-0597">Phosphoprotein</keyword>
<dbReference type="Gene3D" id="1.10.510.10">
    <property type="entry name" value="Transferase(Phosphotransferase) domain 1"/>
    <property type="match status" value="1"/>
</dbReference>
<dbReference type="Gene3D" id="1.10.238.10">
    <property type="entry name" value="EF-hand"/>
    <property type="match status" value="1"/>
</dbReference>
<evidence type="ECO:0000256" key="10">
    <source>
        <dbReference type="ARBA" id="ARBA00022777"/>
    </source>
</evidence>
<keyword evidence="8" id="KW-0677">Repeat</keyword>
<reference evidence="21 22" key="1">
    <citation type="submission" date="2024-11" db="EMBL/GenBank/DDBJ databases">
        <title>A near-complete genome assembly of Cinchona calisaya.</title>
        <authorList>
            <person name="Lian D.C."/>
            <person name="Zhao X.W."/>
            <person name="Wei L."/>
        </authorList>
    </citation>
    <scope>NUCLEOTIDE SEQUENCE [LARGE SCALE GENOMIC DNA]</scope>
    <source>
        <tissue evidence="21">Nenye</tissue>
    </source>
</reference>
<comment type="catalytic activity">
    <reaction evidence="15">
        <text>L-threonyl-[protein] + ATP = O-phospho-L-threonyl-[protein] + ADP + H(+)</text>
        <dbReference type="Rhea" id="RHEA:46608"/>
        <dbReference type="Rhea" id="RHEA-COMP:11060"/>
        <dbReference type="Rhea" id="RHEA-COMP:11605"/>
        <dbReference type="ChEBI" id="CHEBI:15378"/>
        <dbReference type="ChEBI" id="CHEBI:30013"/>
        <dbReference type="ChEBI" id="CHEBI:30616"/>
        <dbReference type="ChEBI" id="CHEBI:61977"/>
        <dbReference type="ChEBI" id="CHEBI:456216"/>
        <dbReference type="EC" id="2.7.11.1"/>
    </reaction>
</comment>
<dbReference type="EC" id="2.7.11.1" evidence="2"/>
<feature type="domain" description="EF-hand" evidence="20">
    <location>
        <begin position="415"/>
        <end position="450"/>
    </location>
</feature>
<dbReference type="Pfam" id="PF00069">
    <property type="entry name" value="Pkinase"/>
    <property type="match status" value="1"/>
</dbReference>
<evidence type="ECO:0000256" key="15">
    <source>
        <dbReference type="ARBA" id="ARBA00047899"/>
    </source>
</evidence>
<dbReference type="Gene3D" id="3.30.200.20">
    <property type="entry name" value="Phosphorylase Kinase, domain 1"/>
    <property type="match status" value="1"/>
</dbReference>
<dbReference type="SUPFAM" id="SSF47473">
    <property type="entry name" value="EF-hand"/>
    <property type="match status" value="1"/>
</dbReference>
<dbReference type="SMART" id="SM00220">
    <property type="entry name" value="S_TKc"/>
    <property type="match status" value="1"/>
</dbReference>
<evidence type="ECO:0000256" key="14">
    <source>
        <dbReference type="ARBA" id="ARBA00024334"/>
    </source>
</evidence>
<dbReference type="EMBL" id="JBJUIK010000015">
    <property type="protein sequence ID" value="KAL3503511.1"/>
    <property type="molecule type" value="Genomic_DNA"/>
</dbReference>